<protein>
    <submittedName>
        <fullName evidence="4">TetR family transcriptional regulator</fullName>
    </submittedName>
</protein>
<evidence type="ECO:0000313" key="4">
    <source>
        <dbReference type="EMBL" id="BBZ42939.1"/>
    </source>
</evidence>
<evidence type="ECO:0000313" key="5">
    <source>
        <dbReference type="Proteomes" id="UP000467105"/>
    </source>
</evidence>
<organism evidence="4 5">
    <name type="scientific">Mycobacterium parmense</name>
    <dbReference type="NCBI Taxonomy" id="185642"/>
    <lineage>
        <taxon>Bacteria</taxon>
        <taxon>Bacillati</taxon>
        <taxon>Actinomycetota</taxon>
        <taxon>Actinomycetes</taxon>
        <taxon>Mycobacteriales</taxon>
        <taxon>Mycobacteriaceae</taxon>
        <taxon>Mycobacterium</taxon>
        <taxon>Mycobacterium simiae complex</taxon>
    </lineage>
</organism>
<keyword evidence="5" id="KW-1185">Reference proteome</keyword>
<feature type="domain" description="MftR C-terminal" evidence="3">
    <location>
        <begin position="59"/>
        <end position="176"/>
    </location>
</feature>
<dbReference type="Pfam" id="PF17754">
    <property type="entry name" value="TetR_C_14"/>
    <property type="match status" value="1"/>
</dbReference>
<dbReference type="SUPFAM" id="SSF46689">
    <property type="entry name" value="Homeodomain-like"/>
    <property type="match status" value="1"/>
</dbReference>
<evidence type="ECO:0000259" key="2">
    <source>
        <dbReference type="Pfam" id="PF00440"/>
    </source>
</evidence>
<dbReference type="EMBL" id="AP022614">
    <property type="protein sequence ID" value="BBZ42939.1"/>
    <property type="molecule type" value="Genomic_DNA"/>
</dbReference>
<dbReference type="InterPro" id="IPR041347">
    <property type="entry name" value="MftR_C"/>
</dbReference>
<dbReference type="InterPro" id="IPR009057">
    <property type="entry name" value="Homeodomain-like_sf"/>
</dbReference>
<name>A0A7I7YMP8_9MYCO</name>
<evidence type="ECO:0000256" key="1">
    <source>
        <dbReference type="ARBA" id="ARBA00023125"/>
    </source>
</evidence>
<evidence type="ECO:0000259" key="3">
    <source>
        <dbReference type="Pfam" id="PF17754"/>
    </source>
</evidence>
<dbReference type="AlphaFoldDB" id="A0A7I7YMP8"/>
<keyword evidence="1" id="KW-0238">DNA-binding</keyword>
<accession>A0A7I7YMP8</accession>
<dbReference type="Gene3D" id="1.10.357.10">
    <property type="entry name" value="Tetracycline Repressor, domain 2"/>
    <property type="match status" value="1"/>
</dbReference>
<dbReference type="Proteomes" id="UP000467105">
    <property type="component" value="Chromosome"/>
</dbReference>
<proteinExistence type="predicted"/>
<dbReference type="Pfam" id="PF00440">
    <property type="entry name" value="TetR_N"/>
    <property type="match status" value="1"/>
</dbReference>
<dbReference type="Gene3D" id="1.10.10.60">
    <property type="entry name" value="Homeodomain-like"/>
    <property type="match status" value="1"/>
</dbReference>
<gene>
    <name evidence="4" type="ORF">MPRM_02200</name>
</gene>
<sequence>MALERGLDALRVEDIAAAANVSARTFNNYFDSKYAALTARYVDRMRHAALALEERPDGEPLWEAIIEALLEQWGSYGRGHTQPDRATIAELRLIYGAPALQGDILADALSVGHPFTAAVAARVGADADGDLYPRLVTAVVTAATQAAIATFLAADPPVALVPLLRHALTEVAAGLPEPKRTDTA</sequence>
<dbReference type="InterPro" id="IPR001647">
    <property type="entry name" value="HTH_TetR"/>
</dbReference>
<feature type="domain" description="HTH tetR-type" evidence="2">
    <location>
        <begin position="4"/>
        <end position="35"/>
    </location>
</feature>
<dbReference type="GO" id="GO:0003677">
    <property type="term" value="F:DNA binding"/>
    <property type="evidence" value="ECO:0007669"/>
    <property type="project" value="UniProtKB-KW"/>
</dbReference>
<reference evidence="4 5" key="1">
    <citation type="journal article" date="2019" name="Emerg. Microbes Infect.">
        <title>Comprehensive subspecies identification of 175 nontuberculous mycobacteria species based on 7547 genomic profiles.</title>
        <authorList>
            <person name="Matsumoto Y."/>
            <person name="Kinjo T."/>
            <person name="Motooka D."/>
            <person name="Nabeya D."/>
            <person name="Jung N."/>
            <person name="Uechi K."/>
            <person name="Horii T."/>
            <person name="Iida T."/>
            <person name="Fujita J."/>
            <person name="Nakamura S."/>
        </authorList>
    </citation>
    <scope>NUCLEOTIDE SEQUENCE [LARGE SCALE GENOMIC DNA]</scope>
    <source>
        <strain evidence="4 5">JCM 14742</strain>
    </source>
</reference>